<name>A0ABU7H081_9SPHI</name>
<dbReference type="PANTHER" id="PTHR42852">
    <property type="entry name" value="THIOL:DISULFIDE INTERCHANGE PROTEIN DSBE"/>
    <property type="match status" value="1"/>
</dbReference>
<evidence type="ECO:0000313" key="3">
    <source>
        <dbReference type="Proteomes" id="UP001337681"/>
    </source>
</evidence>
<dbReference type="InterPro" id="IPR036249">
    <property type="entry name" value="Thioredoxin-like_sf"/>
</dbReference>
<dbReference type="InterPro" id="IPR013740">
    <property type="entry name" value="Redoxin"/>
</dbReference>
<accession>A0ABU7H081</accession>
<dbReference type="InterPro" id="IPR050553">
    <property type="entry name" value="Thioredoxin_ResA/DsbE_sf"/>
</dbReference>
<sequence length="192" mass="21801">MENKKNKKWGNIINVLLIVFAGLMLFVPSAKALVLTALINIGILSPKQPIEQPLVLSEAITYRNSKGQNFNLESQKGKVIFINFWATWCPPCIAEMPYIQKLYDQFKSNENIVFITIDADNKLRKAENFLAKRKMDLPVYNITSSIPDYIFDGTLPTTVVIDKQNRIVYRGTGAADYSNKKFVSMMQKLASE</sequence>
<dbReference type="Gene3D" id="3.40.30.10">
    <property type="entry name" value="Glutaredoxin"/>
    <property type="match status" value="1"/>
</dbReference>
<evidence type="ECO:0000259" key="1">
    <source>
        <dbReference type="PROSITE" id="PS51352"/>
    </source>
</evidence>
<gene>
    <name evidence="2" type="ORF">VRU49_03290</name>
</gene>
<protein>
    <submittedName>
        <fullName evidence="2">TlpA disulfide reductase family protein</fullName>
    </submittedName>
</protein>
<dbReference type="Proteomes" id="UP001337681">
    <property type="component" value="Unassembled WGS sequence"/>
</dbReference>
<dbReference type="PROSITE" id="PS51352">
    <property type="entry name" value="THIOREDOXIN_2"/>
    <property type="match status" value="1"/>
</dbReference>
<feature type="domain" description="Thioredoxin" evidence="1">
    <location>
        <begin position="24"/>
        <end position="191"/>
    </location>
</feature>
<dbReference type="SUPFAM" id="SSF52833">
    <property type="entry name" value="Thioredoxin-like"/>
    <property type="match status" value="1"/>
</dbReference>
<reference evidence="2 3" key="1">
    <citation type="submission" date="2024-01" db="EMBL/GenBank/DDBJ databases">
        <title>Pedobacter sp. nov., isolated from oil-contaminated soil.</title>
        <authorList>
            <person name="Le N.T.T."/>
        </authorList>
    </citation>
    <scope>NUCLEOTIDE SEQUENCE [LARGE SCALE GENOMIC DNA]</scope>
    <source>
        <strain evidence="2 3">VNH31</strain>
    </source>
</reference>
<keyword evidence="3" id="KW-1185">Reference proteome</keyword>
<dbReference type="EMBL" id="JAZDQU010000001">
    <property type="protein sequence ID" value="MEE1884438.1"/>
    <property type="molecule type" value="Genomic_DNA"/>
</dbReference>
<dbReference type="Pfam" id="PF08534">
    <property type="entry name" value="Redoxin"/>
    <property type="match status" value="1"/>
</dbReference>
<dbReference type="RefSeq" id="WP_330145353.1">
    <property type="nucleotide sequence ID" value="NZ_JAZDQU010000001.1"/>
</dbReference>
<organism evidence="2 3">
    <name type="scientific">Pedobacter flavus</name>
    <dbReference type="NCBI Taxonomy" id="3113906"/>
    <lineage>
        <taxon>Bacteria</taxon>
        <taxon>Pseudomonadati</taxon>
        <taxon>Bacteroidota</taxon>
        <taxon>Sphingobacteriia</taxon>
        <taxon>Sphingobacteriales</taxon>
        <taxon>Sphingobacteriaceae</taxon>
        <taxon>Pedobacter</taxon>
    </lineage>
</organism>
<comment type="caution">
    <text evidence="2">The sequence shown here is derived from an EMBL/GenBank/DDBJ whole genome shotgun (WGS) entry which is preliminary data.</text>
</comment>
<proteinExistence type="predicted"/>
<dbReference type="CDD" id="cd02966">
    <property type="entry name" value="TlpA_like_family"/>
    <property type="match status" value="1"/>
</dbReference>
<evidence type="ECO:0000313" key="2">
    <source>
        <dbReference type="EMBL" id="MEE1884438.1"/>
    </source>
</evidence>
<dbReference type="PANTHER" id="PTHR42852:SF17">
    <property type="entry name" value="THIOREDOXIN-LIKE PROTEIN HI_1115"/>
    <property type="match status" value="1"/>
</dbReference>
<dbReference type="InterPro" id="IPR013766">
    <property type="entry name" value="Thioredoxin_domain"/>
</dbReference>